<dbReference type="Proteomes" id="UP000244037">
    <property type="component" value="Unassembled WGS sequence"/>
</dbReference>
<dbReference type="PANTHER" id="PTHR32071">
    <property type="entry name" value="TRANSCRIPTIONAL REGULATORY PROTEIN"/>
    <property type="match status" value="1"/>
</dbReference>
<gene>
    <name evidence="12" type="ORF">C8N38_1375</name>
</gene>
<evidence type="ECO:0000256" key="9">
    <source>
        <dbReference type="ARBA" id="ARBA00023159"/>
    </source>
</evidence>
<comment type="caution">
    <text evidence="12">The sequence shown here is derived from an EMBL/GenBank/DDBJ whole genome shotgun (WGS) entry which is preliminary data.</text>
</comment>
<comment type="function">
    <text evidence="1">Required for activation of most nif operons, which are directly involved in nitrogen fixation.</text>
</comment>
<dbReference type="PRINTS" id="PR01590">
    <property type="entry name" value="HTHFIS"/>
</dbReference>
<evidence type="ECO:0000256" key="1">
    <source>
        <dbReference type="ARBA" id="ARBA00002167"/>
    </source>
</evidence>
<feature type="non-terminal residue" evidence="12">
    <location>
        <position position="1"/>
    </location>
</feature>
<evidence type="ECO:0000256" key="3">
    <source>
        <dbReference type="ARBA" id="ARBA00015308"/>
    </source>
</evidence>
<proteinExistence type="predicted"/>
<keyword evidence="7" id="KW-0805">Transcription regulation</keyword>
<dbReference type="PROSITE" id="PS50045">
    <property type="entry name" value="SIGMA54_INTERACT_4"/>
    <property type="match status" value="1"/>
</dbReference>
<comment type="subunit">
    <text evidence="2">Interacts with sigma-54.</text>
</comment>
<dbReference type="PROSITE" id="PS00676">
    <property type="entry name" value="SIGMA54_INTERACT_2"/>
    <property type="match status" value="1"/>
</dbReference>
<evidence type="ECO:0000256" key="4">
    <source>
        <dbReference type="ARBA" id="ARBA00022741"/>
    </source>
</evidence>
<dbReference type="Gene3D" id="1.10.10.60">
    <property type="entry name" value="Homeodomain-like"/>
    <property type="match status" value="1"/>
</dbReference>
<dbReference type="PROSITE" id="PS00675">
    <property type="entry name" value="SIGMA54_INTERACT_1"/>
    <property type="match status" value="1"/>
</dbReference>
<dbReference type="SUPFAM" id="SSF55781">
    <property type="entry name" value="GAF domain-like"/>
    <property type="match status" value="1"/>
</dbReference>
<dbReference type="InterPro" id="IPR009057">
    <property type="entry name" value="Homeodomain-like_sf"/>
</dbReference>
<dbReference type="PANTHER" id="PTHR32071:SF57">
    <property type="entry name" value="C4-DICARBOXYLATE TRANSPORT TRANSCRIPTIONAL REGULATORY PROTEIN DCTD"/>
    <property type="match status" value="1"/>
</dbReference>
<dbReference type="GO" id="GO:0000160">
    <property type="term" value="P:phosphorelay signal transduction system"/>
    <property type="evidence" value="ECO:0007669"/>
    <property type="project" value="UniProtKB-KW"/>
</dbReference>
<dbReference type="SUPFAM" id="SSF52540">
    <property type="entry name" value="P-loop containing nucleoside triphosphate hydrolases"/>
    <property type="match status" value="1"/>
</dbReference>
<dbReference type="Pfam" id="PF01590">
    <property type="entry name" value="GAF"/>
    <property type="match status" value="1"/>
</dbReference>
<dbReference type="InterPro" id="IPR029016">
    <property type="entry name" value="GAF-like_dom_sf"/>
</dbReference>
<evidence type="ECO:0000256" key="10">
    <source>
        <dbReference type="ARBA" id="ARBA00023163"/>
    </source>
</evidence>
<name>A0A8E3APM2_9RHOB</name>
<dbReference type="InterPro" id="IPR058031">
    <property type="entry name" value="AAA_lid_NorR"/>
</dbReference>
<dbReference type="Pfam" id="PF00158">
    <property type="entry name" value="Sigma54_activat"/>
    <property type="match status" value="1"/>
</dbReference>
<dbReference type="GO" id="GO:0043565">
    <property type="term" value="F:sequence-specific DNA binding"/>
    <property type="evidence" value="ECO:0007669"/>
    <property type="project" value="InterPro"/>
</dbReference>
<dbReference type="InterPro" id="IPR027417">
    <property type="entry name" value="P-loop_NTPase"/>
</dbReference>
<sequence length="569" mass="62748">PAPSPDFWRQGALIPLCILHTQRGARMPGEDAADLFDLGTVRPDEEFTQCYSGECRVNLLPTLYRLNHAISNATDLSAPLGMILDIMRAGMRMDRGAVSLLDRRRGRVFIHDSFGLTEEEERRGVYAPGEGITGKVVESGKVIIAPRLHENPDFLDRTGAHAGETRRKSAFVCVPITLGRKVLGAIAGERCYVSRRLLKQDAEFLAAIALMIAPAVELYLIANVERLELERQNRELKDALKERFRPTNIIGNSKAMMADVYALIGKVSKTRATVLILGESGVGKELVASAIHYSSDRADGPFIRFNCAAIPKSLAESQLFGHEKGAFTGATAQRKGSFERADGGTIFLDELGELSHAVQAKLLRVLQDRMVERVGSSQPVEVDVRVIAATNRDLPRMVAERLFREDLFYRLNVVPVTVPPLRERGSDVILLADHFVAKACAAKGKSVKRISTPALNMLMSYHWPGNVRELENAIERAVILSDDAVIHAWNLPPSLQTPSESGTRLGVGLDDRVRAVEHEMIVEAMKAADGNIGRAAELLRISRRMLGTRMERHGIDARAFRPPVLPPRS</sequence>
<dbReference type="InterPro" id="IPR025944">
    <property type="entry name" value="Sigma_54_int_dom_CS"/>
</dbReference>
<dbReference type="InterPro" id="IPR003018">
    <property type="entry name" value="GAF"/>
</dbReference>
<dbReference type="AlphaFoldDB" id="A0A8E3APM2"/>
<dbReference type="Pfam" id="PF02954">
    <property type="entry name" value="HTH_8"/>
    <property type="match status" value="1"/>
</dbReference>
<accession>A0A8E3APM2</accession>
<dbReference type="GO" id="GO:0005524">
    <property type="term" value="F:ATP binding"/>
    <property type="evidence" value="ECO:0007669"/>
    <property type="project" value="UniProtKB-KW"/>
</dbReference>
<dbReference type="InterPro" id="IPR025662">
    <property type="entry name" value="Sigma_54_int_dom_ATP-bd_1"/>
</dbReference>
<dbReference type="InterPro" id="IPR002197">
    <property type="entry name" value="HTH_Fis"/>
</dbReference>
<evidence type="ECO:0000256" key="8">
    <source>
        <dbReference type="ARBA" id="ARBA00023125"/>
    </source>
</evidence>
<dbReference type="Gene3D" id="3.40.50.300">
    <property type="entry name" value="P-loop containing nucleotide triphosphate hydrolases"/>
    <property type="match status" value="1"/>
</dbReference>
<dbReference type="InterPro" id="IPR003593">
    <property type="entry name" value="AAA+_ATPase"/>
</dbReference>
<reference evidence="12 13" key="1">
    <citation type="submission" date="2018-04" db="EMBL/GenBank/DDBJ databases">
        <title>Genomic Encyclopedia of Archaeal and Bacterial Type Strains, Phase II (KMG-II): from individual species to whole genera.</title>
        <authorList>
            <person name="Goeker M."/>
        </authorList>
    </citation>
    <scope>NUCLEOTIDE SEQUENCE [LARGE SCALE GENOMIC DNA]</scope>
    <source>
        <strain evidence="12 13">DSM 19783</strain>
    </source>
</reference>
<dbReference type="SUPFAM" id="SSF46689">
    <property type="entry name" value="Homeodomain-like"/>
    <property type="match status" value="1"/>
</dbReference>
<keyword evidence="5" id="KW-0067">ATP-binding</keyword>
<dbReference type="EMBL" id="QAYC01000037">
    <property type="protein sequence ID" value="PTW35437.1"/>
    <property type="molecule type" value="Genomic_DNA"/>
</dbReference>
<feature type="domain" description="Sigma-54 factor interaction" evidence="11">
    <location>
        <begin position="250"/>
        <end position="479"/>
    </location>
</feature>
<dbReference type="CDD" id="cd00009">
    <property type="entry name" value="AAA"/>
    <property type="match status" value="1"/>
</dbReference>
<evidence type="ECO:0000256" key="7">
    <source>
        <dbReference type="ARBA" id="ARBA00023015"/>
    </source>
</evidence>
<evidence type="ECO:0000256" key="5">
    <source>
        <dbReference type="ARBA" id="ARBA00022840"/>
    </source>
</evidence>
<keyword evidence="9" id="KW-0010">Activator</keyword>
<evidence type="ECO:0000313" key="13">
    <source>
        <dbReference type="Proteomes" id="UP000244037"/>
    </source>
</evidence>
<evidence type="ECO:0000259" key="11">
    <source>
        <dbReference type="PROSITE" id="PS50045"/>
    </source>
</evidence>
<evidence type="ECO:0000256" key="6">
    <source>
        <dbReference type="ARBA" id="ARBA00023012"/>
    </source>
</evidence>
<dbReference type="Gene3D" id="1.10.8.60">
    <property type="match status" value="1"/>
</dbReference>
<keyword evidence="8" id="KW-0238">DNA-binding</keyword>
<dbReference type="GO" id="GO:0006355">
    <property type="term" value="P:regulation of DNA-templated transcription"/>
    <property type="evidence" value="ECO:0007669"/>
    <property type="project" value="InterPro"/>
</dbReference>
<dbReference type="InterPro" id="IPR002078">
    <property type="entry name" value="Sigma_54_int"/>
</dbReference>
<keyword evidence="4" id="KW-0547">Nucleotide-binding</keyword>
<dbReference type="PROSITE" id="PS00688">
    <property type="entry name" value="SIGMA54_INTERACT_3"/>
    <property type="match status" value="1"/>
</dbReference>
<protein>
    <recommendedName>
        <fullName evidence="3">Nif-specific regulatory protein</fullName>
    </recommendedName>
</protein>
<keyword evidence="6" id="KW-0902">Two-component regulatory system</keyword>
<dbReference type="SMART" id="SM00065">
    <property type="entry name" value="GAF"/>
    <property type="match status" value="1"/>
</dbReference>
<dbReference type="InterPro" id="IPR025943">
    <property type="entry name" value="Sigma_54_int_dom_ATP-bd_2"/>
</dbReference>
<dbReference type="Gene3D" id="3.30.450.40">
    <property type="match status" value="1"/>
</dbReference>
<dbReference type="FunFam" id="3.40.50.300:FF:000006">
    <property type="entry name" value="DNA-binding transcriptional regulator NtrC"/>
    <property type="match status" value="1"/>
</dbReference>
<organism evidence="12 13">
    <name type="scientific">Rhodovulum kholense</name>
    <dbReference type="NCBI Taxonomy" id="453584"/>
    <lineage>
        <taxon>Bacteria</taxon>
        <taxon>Pseudomonadati</taxon>
        <taxon>Pseudomonadota</taxon>
        <taxon>Alphaproteobacteria</taxon>
        <taxon>Rhodobacterales</taxon>
        <taxon>Paracoccaceae</taxon>
        <taxon>Rhodovulum</taxon>
    </lineage>
</organism>
<evidence type="ECO:0000313" key="12">
    <source>
        <dbReference type="EMBL" id="PTW35437.1"/>
    </source>
</evidence>
<evidence type="ECO:0000256" key="2">
    <source>
        <dbReference type="ARBA" id="ARBA00011135"/>
    </source>
</evidence>
<dbReference type="SMART" id="SM00382">
    <property type="entry name" value="AAA"/>
    <property type="match status" value="1"/>
</dbReference>
<keyword evidence="13" id="KW-1185">Reference proteome</keyword>
<dbReference type="Pfam" id="PF25601">
    <property type="entry name" value="AAA_lid_14"/>
    <property type="match status" value="1"/>
</dbReference>
<keyword evidence="10" id="KW-0804">Transcription</keyword>